<feature type="transmembrane region" description="Helical" evidence="1">
    <location>
        <begin position="165"/>
        <end position="190"/>
    </location>
</feature>
<evidence type="ECO:0000256" key="1">
    <source>
        <dbReference type="SAM" id="Phobius"/>
    </source>
</evidence>
<feature type="signal peptide" evidence="2">
    <location>
        <begin position="1"/>
        <end position="19"/>
    </location>
</feature>
<evidence type="ECO:0000313" key="3">
    <source>
        <dbReference type="EMBL" id="KAF2143308.1"/>
    </source>
</evidence>
<evidence type="ECO:0000256" key="2">
    <source>
        <dbReference type="SAM" id="SignalP"/>
    </source>
</evidence>
<accession>A0A6A6BI74</accession>
<reference evidence="3" key="1">
    <citation type="journal article" date="2020" name="Stud. Mycol.">
        <title>101 Dothideomycetes genomes: a test case for predicting lifestyles and emergence of pathogens.</title>
        <authorList>
            <person name="Haridas S."/>
            <person name="Albert R."/>
            <person name="Binder M."/>
            <person name="Bloem J."/>
            <person name="Labutti K."/>
            <person name="Salamov A."/>
            <person name="Andreopoulos B."/>
            <person name="Baker S."/>
            <person name="Barry K."/>
            <person name="Bills G."/>
            <person name="Bluhm B."/>
            <person name="Cannon C."/>
            <person name="Castanera R."/>
            <person name="Culley D."/>
            <person name="Daum C."/>
            <person name="Ezra D."/>
            <person name="Gonzalez J."/>
            <person name="Henrissat B."/>
            <person name="Kuo A."/>
            <person name="Liang C."/>
            <person name="Lipzen A."/>
            <person name="Lutzoni F."/>
            <person name="Magnuson J."/>
            <person name="Mondo S."/>
            <person name="Nolan M."/>
            <person name="Ohm R."/>
            <person name="Pangilinan J."/>
            <person name="Park H.-J."/>
            <person name="Ramirez L."/>
            <person name="Alfaro M."/>
            <person name="Sun H."/>
            <person name="Tritt A."/>
            <person name="Yoshinaga Y."/>
            <person name="Zwiers L.-H."/>
            <person name="Turgeon B."/>
            <person name="Goodwin S."/>
            <person name="Spatafora J."/>
            <person name="Crous P."/>
            <person name="Grigoriev I."/>
        </authorList>
    </citation>
    <scope>NUCLEOTIDE SEQUENCE</scope>
    <source>
        <strain evidence="3">CBS 121167</strain>
    </source>
</reference>
<feature type="transmembrane region" description="Helical" evidence="1">
    <location>
        <begin position="60"/>
        <end position="82"/>
    </location>
</feature>
<feature type="transmembrane region" description="Helical" evidence="1">
    <location>
        <begin position="94"/>
        <end position="117"/>
    </location>
</feature>
<dbReference type="RefSeq" id="XP_033399020.1">
    <property type="nucleotide sequence ID" value="XM_033543070.1"/>
</dbReference>
<keyword evidence="1" id="KW-0812">Transmembrane</keyword>
<keyword evidence="2" id="KW-0732">Signal</keyword>
<proteinExistence type="predicted"/>
<keyword evidence="1" id="KW-1133">Transmembrane helix</keyword>
<name>A0A6A6BI74_9PEZI</name>
<protein>
    <recommendedName>
        <fullName evidence="5">MARVEL domain-containing protein</fullName>
    </recommendedName>
</protein>
<evidence type="ECO:0008006" key="5">
    <source>
        <dbReference type="Google" id="ProtNLM"/>
    </source>
</evidence>
<dbReference type="EMBL" id="ML995482">
    <property type="protein sequence ID" value="KAF2143308.1"/>
    <property type="molecule type" value="Genomic_DNA"/>
</dbReference>
<feature type="chain" id="PRO_5025509292" description="MARVEL domain-containing protein" evidence="2">
    <location>
        <begin position="20"/>
        <end position="221"/>
    </location>
</feature>
<keyword evidence="4" id="KW-1185">Reference proteome</keyword>
<gene>
    <name evidence="3" type="ORF">K452DRAFT_307459</name>
</gene>
<dbReference type="AlphaFoldDB" id="A0A6A6BI74"/>
<evidence type="ECO:0000313" key="4">
    <source>
        <dbReference type="Proteomes" id="UP000799438"/>
    </source>
</evidence>
<organism evidence="3 4">
    <name type="scientific">Aplosporella prunicola CBS 121167</name>
    <dbReference type="NCBI Taxonomy" id="1176127"/>
    <lineage>
        <taxon>Eukaryota</taxon>
        <taxon>Fungi</taxon>
        <taxon>Dikarya</taxon>
        <taxon>Ascomycota</taxon>
        <taxon>Pezizomycotina</taxon>
        <taxon>Dothideomycetes</taxon>
        <taxon>Dothideomycetes incertae sedis</taxon>
        <taxon>Botryosphaeriales</taxon>
        <taxon>Aplosporellaceae</taxon>
        <taxon>Aplosporella</taxon>
    </lineage>
</organism>
<dbReference type="OrthoDB" id="3890746at2759"/>
<dbReference type="Proteomes" id="UP000799438">
    <property type="component" value="Unassembled WGS sequence"/>
</dbReference>
<sequence length="221" mass="24326">MQPAHFRIAQLSIAGLCLAFGVAIMGTAGHTLDVYRSQYSTNPWWLPLWSSHFNVRGTNVLIGAGAVATVVNLTFIALCLLPKLNLTERTTLRAFITITLIFPSALISFITVIYVHVINHSAPDTETIQTWTCKVKGQKPGPGSGRLASAISNGDFGRLCTESKFALYTTLVIFLLQTAMLVGAIVTWCVEKYSAHKQRKFEDVSSVEMKEPHVQVQPVNY</sequence>
<keyword evidence="1" id="KW-0472">Membrane</keyword>
<dbReference type="GeneID" id="54300567"/>